<keyword evidence="3 6" id="KW-0479">Metal-binding</keyword>
<evidence type="ECO:0000256" key="2">
    <source>
        <dbReference type="ARBA" id="ARBA00022490"/>
    </source>
</evidence>
<dbReference type="GO" id="GO:0009117">
    <property type="term" value="P:nucleotide metabolic process"/>
    <property type="evidence" value="ECO:0007669"/>
    <property type="project" value="UniProtKB-UniRule"/>
</dbReference>
<dbReference type="AlphaFoldDB" id="A0A7Y3V6D8"/>
<comment type="cofactor">
    <cofactor evidence="6">
        <name>Mn(2+)</name>
        <dbReference type="ChEBI" id="CHEBI:29035"/>
    </cofactor>
    <text evidence="6">Binds 2 manganese ions.</text>
</comment>
<comment type="caution">
    <text evidence="9">The sequence shown here is derived from an EMBL/GenBank/DDBJ whole genome shotgun (WGS) entry which is preliminary data.</text>
</comment>
<evidence type="ECO:0000313" key="9">
    <source>
        <dbReference type="EMBL" id="NOH15490.1"/>
    </source>
</evidence>
<keyword evidence="4 6" id="KW-0464">Manganese</keyword>
<accession>A0A7Y3V6D8</accession>
<comment type="catalytic activity">
    <reaction evidence="6">
        <text>2-deoxy-alpha-D-ribose 1-phosphate = 2-deoxy-D-ribose 5-phosphate</text>
        <dbReference type="Rhea" id="RHEA:27658"/>
        <dbReference type="ChEBI" id="CHEBI:57259"/>
        <dbReference type="ChEBI" id="CHEBI:62877"/>
        <dbReference type="EC" id="5.4.2.7"/>
    </reaction>
</comment>
<name>A0A7Y3V6D8_CLOCO</name>
<feature type="domain" description="Metalloenzyme" evidence="8">
    <location>
        <begin position="6"/>
        <end position="383"/>
    </location>
</feature>
<comment type="similarity">
    <text evidence="1 6">Belongs to the phosphopentomutase family.</text>
</comment>
<dbReference type="PANTHER" id="PTHR21110:SF0">
    <property type="entry name" value="PHOSPHOPENTOMUTASE"/>
    <property type="match status" value="1"/>
</dbReference>
<dbReference type="GO" id="GO:0043094">
    <property type="term" value="P:metabolic compound salvage"/>
    <property type="evidence" value="ECO:0007669"/>
    <property type="project" value="UniProtKB-UniRule"/>
</dbReference>
<dbReference type="GO" id="GO:0006015">
    <property type="term" value="P:5-phosphoribose 1-diphosphate biosynthetic process"/>
    <property type="evidence" value="ECO:0007669"/>
    <property type="project" value="UniProtKB-UniPathway"/>
</dbReference>
<dbReference type="Gene3D" id="3.30.70.1250">
    <property type="entry name" value="Phosphopentomutase"/>
    <property type="match status" value="1"/>
</dbReference>
<gene>
    <name evidence="6" type="primary">deoB</name>
    <name evidence="9" type="ORF">HMJ28_03660</name>
</gene>
<dbReference type="GO" id="GO:0000287">
    <property type="term" value="F:magnesium ion binding"/>
    <property type="evidence" value="ECO:0007669"/>
    <property type="project" value="UniProtKB-UniRule"/>
</dbReference>
<dbReference type="Proteomes" id="UP000528432">
    <property type="component" value="Unassembled WGS sequence"/>
</dbReference>
<dbReference type="UniPathway" id="UPA00087">
    <property type="reaction ID" value="UER00173"/>
</dbReference>
<feature type="binding site" evidence="6">
    <location>
        <position position="343"/>
    </location>
    <ligand>
        <name>Mn(2+)</name>
        <dbReference type="ChEBI" id="CHEBI:29035"/>
        <label>2</label>
    </ligand>
</feature>
<dbReference type="GO" id="GO:0006018">
    <property type="term" value="P:2-deoxyribose 1-phosphate catabolic process"/>
    <property type="evidence" value="ECO:0007669"/>
    <property type="project" value="UniProtKB-UniRule"/>
</dbReference>
<evidence type="ECO:0000256" key="7">
    <source>
        <dbReference type="NCBIfam" id="TIGR01696"/>
    </source>
</evidence>
<dbReference type="InterPro" id="IPR010045">
    <property type="entry name" value="DeoB"/>
</dbReference>
<comment type="catalytic activity">
    <reaction evidence="6">
        <text>alpha-D-ribose 1-phosphate = D-ribose 5-phosphate</text>
        <dbReference type="Rhea" id="RHEA:18793"/>
        <dbReference type="ChEBI" id="CHEBI:57720"/>
        <dbReference type="ChEBI" id="CHEBI:78346"/>
        <dbReference type="EC" id="5.4.2.7"/>
    </reaction>
</comment>
<dbReference type="GO" id="GO:0030145">
    <property type="term" value="F:manganese ion binding"/>
    <property type="evidence" value="ECO:0007669"/>
    <property type="project" value="UniProtKB-UniRule"/>
</dbReference>
<evidence type="ECO:0000259" key="8">
    <source>
        <dbReference type="Pfam" id="PF01676"/>
    </source>
</evidence>
<comment type="pathway">
    <text evidence="6">Carbohydrate degradation; 2-deoxy-D-ribose 1-phosphate degradation; D-glyceraldehyde 3-phosphate and acetaldehyde from 2-deoxy-alpha-D-ribose 1-phosphate: step 1/2.</text>
</comment>
<dbReference type="CDD" id="cd16009">
    <property type="entry name" value="PPM"/>
    <property type="match status" value="1"/>
</dbReference>
<evidence type="ECO:0000256" key="3">
    <source>
        <dbReference type="ARBA" id="ARBA00022723"/>
    </source>
</evidence>
<dbReference type="GO" id="GO:0005829">
    <property type="term" value="C:cytosol"/>
    <property type="evidence" value="ECO:0007669"/>
    <property type="project" value="TreeGrafter"/>
</dbReference>
<evidence type="ECO:0000313" key="10">
    <source>
        <dbReference type="Proteomes" id="UP000528432"/>
    </source>
</evidence>
<evidence type="ECO:0000256" key="1">
    <source>
        <dbReference type="ARBA" id="ARBA00010373"/>
    </source>
</evidence>
<dbReference type="EC" id="5.4.2.7" evidence="6 7"/>
<protein>
    <recommendedName>
        <fullName evidence="6 7">Phosphopentomutase</fullName>
        <ecNumber evidence="6 7">5.4.2.7</ecNumber>
    </recommendedName>
    <alternativeName>
        <fullName evidence="6">Phosphodeoxyribomutase</fullName>
    </alternativeName>
</protein>
<dbReference type="SUPFAM" id="SSF143856">
    <property type="entry name" value="DeoB insert domain-like"/>
    <property type="match status" value="1"/>
</dbReference>
<dbReference type="InterPro" id="IPR006124">
    <property type="entry name" value="Metalloenzyme"/>
</dbReference>
<feature type="binding site" evidence="6">
    <location>
        <position position="331"/>
    </location>
    <ligand>
        <name>Mn(2+)</name>
        <dbReference type="ChEBI" id="CHEBI:29035"/>
        <label>1</label>
    </ligand>
</feature>
<dbReference type="FunFam" id="3.30.70.1250:FF:000001">
    <property type="entry name" value="Phosphopentomutase"/>
    <property type="match status" value="1"/>
</dbReference>
<dbReference type="InterPro" id="IPR017850">
    <property type="entry name" value="Alkaline_phosphatase_core_sf"/>
</dbReference>
<organism evidence="9 10">
    <name type="scientific">Clostridium cochlearium</name>
    <dbReference type="NCBI Taxonomy" id="1494"/>
    <lineage>
        <taxon>Bacteria</taxon>
        <taxon>Bacillati</taxon>
        <taxon>Bacillota</taxon>
        <taxon>Clostridia</taxon>
        <taxon>Eubacteriales</taxon>
        <taxon>Clostridiaceae</taxon>
        <taxon>Clostridium</taxon>
    </lineage>
</organism>
<sequence length="398" mass="44649">MKNYNRIFTIVVDSLGIGETEDSKEYGDIGVDTLRHISESVESFNIPNLQKLGLANLHSIKHVKPVEKPLAHFMKMKEASVGKDTMTGHWEMMGLKIEKPFQTFTDTGFPKELLDELIKRTGRNIVGNKSASGTVILDELGEHQIKTGDMIVYTSADSVLQICGHEDEEIFGLDELYRCCEIARELTLRDEWKVGRVIARPYIGMKKGEFKRTSNRHDYALKPYGPTVLNSLKENGFDVISVGKIKDIFDGEGITESNASKSSVHGMEQTLEIMDKDFKGLCFVNLVDFDALWGHRRNPVGYAEELEKFDANLGKLLNKLKEDDLLIITADHGNDPTYKGTDHTREYVPFLAYSPSMTESGLMETSHSFATIGATIADNFEIDMPKNTIGQSVLEKLI</sequence>
<dbReference type="PIRSF" id="PIRSF001491">
    <property type="entry name" value="Ppentomutase"/>
    <property type="match status" value="1"/>
</dbReference>
<dbReference type="NCBIfam" id="NF003766">
    <property type="entry name" value="PRK05362.1"/>
    <property type="match status" value="1"/>
</dbReference>
<dbReference type="EMBL" id="JABFIF010000004">
    <property type="protein sequence ID" value="NOH15490.1"/>
    <property type="molecule type" value="Genomic_DNA"/>
</dbReference>
<dbReference type="InterPro" id="IPR024052">
    <property type="entry name" value="Phosphopentomutase_DeoB_cap_sf"/>
</dbReference>
<comment type="function">
    <text evidence="6">Isomerase that catalyzes the conversion of deoxy-ribose 1-phosphate (dRib-1-P) and ribose 1-phosphate (Rib-1-P) to deoxy-ribose 5-phosphate (dRib-5-P) and ribose 5-phosphate (Rib-5-P), respectively.</text>
</comment>
<keyword evidence="5 6" id="KW-0413">Isomerase</keyword>
<keyword evidence="2 6" id="KW-0963">Cytoplasm</keyword>
<dbReference type="Gene3D" id="3.40.720.10">
    <property type="entry name" value="Alkaline Phosphatase, subunit A"/>
    <property type="match status" value="1"/>
</dbReference>
<dbReference type="HAMAP" id="MF_00740">
    <property type="entry name" value="Phosphopentomut"/>
    <property type="match status" value="1"/>
</dbReference>
<feature type="binding site" evidence="6">
    <location>
        <position position="290"/>
    </location>
    <ligand>
        <name>Mn(2+)</name>
        <dbReference type="ChEBI" id="CHEBI:29035"/>
        <label>2</label>
    </ligand>
</feature>
<feature type="binding site" evidence="6">
    <location>
        <position position="13"/>
    </location>
    <ligand>
        <name>Mn(2+)</name>
        <dbReference type="ChEBI" id="CHEBI:29035"/>
        <label>1</label>
    </ligand>
</feature>
<evidence type="ECO:0000256" key="6">
    <source>
        <dbReference type="HAMAP-Rule" id="MF_00740"/>
    </source>
</evidence>
<feature type="binding site" evidence="6">
    <location>
        <position position="295"/>
    </location>
    <ligand>
        <name>Mn(2+)</name>
        <dbReference type="ChEBI" id="CHEBI:29035"/>
        <label>2</label>
    </ligand>
</feature>
<feature type="binding site" evidence="6">
    <location>
        <position position="332"/>
    </location>
    <ligand>
        <name>Mn(2+)</name>
        <dbReference type="ChEBI" id="CHEBI:29035"/>
        <label>1</label>
    </ligand>
</feature>
<evidence type="ECO:0000256" key="4">
    <source>
        <dbReference type="ARBA" id="ARBA00023211"/>
    </source>
</evidence>
<dbReference type="RefSeq" id="WP_171302989.1">
    <property type="nucleotide sequence ID" value="NZ_JABFIF010000004.1"/>
</dbReference>
<dbReference type="NCBIfam" id="TIGR01696">
    <property type="entry name" value="deoB"/>
    <property type="match status" value="1"/>
</dbReference>
<evidence type="ECO:0000256" key="5">
    <source>
        <dbReference type="ARBA" id="ARBA00023235"/>
    </source>
</evidence>
<dbReference type="GO" id="GO:0008973">
    <property type="term" value="F:phosphopentomutase activity"/>
    <property type="evidence" value="ECO:0007669"/>
    <property type="project" value="UniProtKB-UniRule"/>
</dbReference>
<comment type="subcellular location">
    <subcellularLocation>
        <location evidence="6">Cytoplasm</location>
    </subcellularLocation>
</comment>
<dbReference type="SUPFAM" id="SSF53649">
    <property type="entry name" value="Alkaline phosphatase-like"/>
    <property type="match status" value="1"/>
</dbReference>
<dbReference type="Pfam" id="PF01676">
    <property type="entry name" value="Metalloenzyme"/>
    <property type="match status" value="1"/>
</dbReference>
<dbReference type="PANTHER" id="PTHR21110">
    <property type="entry name" value="PHOSPHOPENTOMUTASE"/>
    <property type="match status" value="1"/>
</dbReference>
<reference evidence="9 10" key="1">
    <citation type="submission" date="2020-05" db="EMBL/GenBank/DDBJ databases">
        <title>Draft genome sequence of Clostridium cochlearium strain AGROS13 isolated from a sheep dairy farm in New Zealand.</title>
        <authorList>
            <person name="Gupta T.B."/>
            <person name="Jauregui R."/>
            <person name="Risson A.N."/>
            <person name="Brightwell G."/>
            <person name="Maclean P."/>
        </authorList>
    </citation>
    <scope>NUCLEOTIDE SEQUENCE [LARGE SCALE GENOMIC DNA]</scope>
    <source>
        <strain evidence="9 10">AGROS13</strain>
    </source>
</reference>
<proteinExistence type="inferred from homology"/>